<reference evidence="1" key="1">
    <citation type="submission" date="2018-05" db="EMBL/GenBank/DDBJ databases">
        <authorList>
            <person name="Lanie J.A."/>
            <person name="Ng W.-L."/>
            <person name="Kazmierczak K.M."/>
            <person name="Andrzejewski T.M."/>
            <person name="Davidsen T.M."/>
            <person name="Wayne K.J."/>
            <person name="Tettelin H."/>
            <person name="Glass J.I."/>
            <person name="Rusch D."/>
            <person name="Podicherti R."/>
            <person name="Tsui H.-C.T."/>
            <person name="Winkler M.E."/>
        </authorList>
    </citation>
    <scope>NUCLEOTIDE SEQUENCE</scope>
</reference>
<evidence type="ECO:0000313" key="1">
    <source>
        <dbReference type="EMBL" id="SVA37098.1"/>
    </source>
</evidence>
<organism evidence="1">
    <name type="scientific">marine metagenome</name>
    <dbReference type="NCBI Taxonomy" id="408172"/>
    <lineage>
        <taxon>unclassified sequences</taxon>
        <taxon>metagenomes</taxon>
        <taxon>ecological metagenomes</taxon>
    </lineage>
</organism>
<dbReference type="AlphaFoldDB" id="A0A381VBE6"/>
<name>A0A381VBE6_9ZZZZ</name>
<feature type="non-terminal residue" evidence="1">
    <location>
        <position position="1"/>
    </location>
</feature>
<accession>A0A381VBE6</accession>
<proteinExistence type="predicted"/>
<protein>
    <submittedName>
        <fullName evidence="1">Uncharacterized protein</fullName>
    </submittedName>
</protein>
<sequence>VLRDVELALRFLANNLPVLLVTHPFTATLAGVDANPTAGW</sequence>
<dbReference type="EMBL" id="UINC01008234">
    <property type="protein sequence ID" value="SVA37098.1"/>
    <property type="molecule type" value="Genomic_DNA"/>
</dbReference>
<gene>
    <name evidence="1" type="ORF">METZ01_LOCUS89952</name>
</gene>